<dbReference type="EMBL" id="BKCP01004405">
    <property type="protein sequence ID" value="GER30912.1"/>
    <property type="molecule type" value="Genomic_DNA"/>
</dbReference>
<gene>
    <name evidence="2" type="ORF">STAS_06872</name>
</gene>
<keyword evidence="3" id="KW-1185">Reference proteome</keyword>
<proteinExistence type="predicted"/>
<dbReference type="AlphaFoldDB" id="A0A5A7PE04"/>
<dbReference type="Proteomes" id="UP000325081">
    <property type="component" value="Unassembled WGS sequence"/>
</dbReference>
<sequence>MGFDFLDSGLSGFAFELATMLRTAAVRIRVPVSKPKTMPTFFRRFFWAAGEASFSPCCDWTFSRSGAGDDGAAASPPDETSPHSLGLCENDEIGWGGGHGSGETIARDVENLQRSLVQRRDGTGEPVRIEAEVAQPVQGRQILRERAGEVVVGQIEKDEAVEGHNGEGERSGKEVVIERQRFEVDESGEVGEGPEERVVPDGEYTELVEAAEGGGGDGAAEAGAGNFVAHNAALDAFHAEPLAVIEALVGGVVETVVEVGLGLERQEGDGVGRERGEGF</sequence>
<reference evidence="3" key="1">
    <citation type="journal article" date="2019" name="Curr. Biol.">
        <title>Genome Sequence of Striga asiatica Provides Insight into the Evolution of Plant Parasitism.</title>
        <authorList>
            <person name="Yoshida S."/>
            <person name="Kim S."/>
            <person name="Wafula E.K."/>
            <person name="Tanskanen J."/>
            <person name="Kim Y.M."/>
            <person name="Honaas L."/>
            <person name="Yang Z."/>
            <person name="Spallek T."/>
            <person name="Conn C.E."/>
            <person name="Ichihashi Y."/>
            <person name="Cheong K."/>
            <person name="Cui S."/>
            <person name="Der J.P."/>
            <person name="Gundlach H."/>
            <person name="Jiao Y."/>
            <person name="Hori C."/>
            <person name="Ishida J.K."/>
            <person name="Kasahara H."/>
            <person name="Kiba T."/>
            <person name="Kim M.S."/>
            <person name="Koo N."/>
            <person name="Laohavisit A."/>
            <person name="Lee Y.H."/>
            <person name="Lumba S."/>
            <person name="McCourt P."/>
            <person name="Mortimer J.C."/>
            <person name="Mutuku J.M."/>
            <person name="Nomura T."/>
            <person name="Sasaki-Sekimoto Y."/>
            <person name="Seto Y."/>
            <person name="Wang Y."/>
            <person name="Wakatake T."/>
            <person name="Sakakibara H."/>
            <person name="Demura T."/>
            <person name="Yamaguchi S."/>
            <person name="Yoneyama K."/>
            <person name="Manabe R.I."/>
            <person name="Nelson D.C."/>
            <person name="Schulman A.H."/>
            <person name="Timko M.P."/>
            <person name="dePamphilis C.W."/>
            <person name="Choi D."/>
            <person name="Shirasu K."/>
        </authorList>
    </citation>
    <scope>NUCLEOTIDE SEQUENCE [LARGE SCALE GENOMIC DNA]</scope>
    <source>
        <strain evidence="3">cv. UVA1</strain>
    </source>
</reference>
<feature type="region of interest" description="Disordered" evidence="1">
    <location>
        <begin position="67"/>
        <end position="89"/>
    </location>
</feature>
<evidence type="ECO:0000313" key="3">
    <source>
        <dbReference type="Proteomes" id="UP000325081"/>
    </source>
</evidence>
<comment type="caution">
    <text evidence="2">The sequence shown here is derived from an EMBL/GenBank/DDBJ whole genome shotgun (WGS) entry which is preliminary data.</text>
</comment>
<name>A0A5A7PE04_STRAF</name>
<protein>
    <submittedName>
        <fullName evidence="2">Protein phosphatase 2A regulatory B subunit family protein</fullName>
    </submittedName>
</protein>
<evidence type="ECO:0000313" key="2">
    <source>
        <dbReference type="EMBL" id="GER30912.1"/>
    </source>
</evidence>
<organism evidence="2 3">
    <name type="scientific">Striga asiatica</name>
    <name type="common">Asiatic witchweed</name>
    <name type="synonym">Buchnera asiatica</name>
    <dbReference type="NCBI Taxonomy" id="4170"/>
    <lineage>
        <taxon>Eukaryota</taxon>
        <taxon>Viridiplantae</taxon>
        <taxon>Streptophyta</taxon>
        <taxon>Embryophyta</taxon>
        <taxon>Tracheophyta</taxon>
        <taxon>Spermatophyta</taxon>
        <taxon>Magnoliopsida</taxon>
        <taxon>eudicotyledons</taxon>
        <taxon>Gunneridae</taxon>
        <taxon>Pentapetalae</taxon>
        <taxon>asterids</taxon>
        <taxon>lamiids</taxon>
        <taxon>Lamiales</taxon>
        <taxon>Orobanchaceae</taxon>
        <taxon>Buchnereae</taxon>
        <taxon>Striga</taxon>
    </lineage>
</organism>
<accession>A0A5A7PE04</accession>
<evidence type="ECO:0000256" key="1">
    <source>
        <dbReference type="SAM" id="MobiDB-lite"/>
    </source>
</evidence>